<comment type="caution">
    <text evidence="1">The sequence shown here is derived from an EMBL/GenBank/DDBJ whole genome shotgun (WGS) entry which is preliminary data.</text>
</comment>
<protein>
    <submittedName>
        <fullName evidence="1">Uncharacterized protein</fullName>
    </submittedName>
</protein>
<keyword evidence="2" id="KW-1185">Reference proteome</keyword>
<gene>
    <name evidence="1" type="ORF">EW146_g7770</name>
</gene>
<dbReference type="AlphaFoldDB" id="A0A4S4LJN0"/>
<dbReference type="EMBL" id="SGPL01000475">
    <property type="protein sequence ID" value="THH12274.1"/>
    <property type="molecule type" value="Genomic_DNA"/>
</dbReference>
<evidence type="ECO:0000313" key="2">
    <source>
        <dbReference type="Proteomes" id="UP000310158"/>
    </source>
</evidence>
<sequence length="258" mass="28780">MGRLTSFHLQANPRICAEVLQLFRFSPTTRIRLIVRVYNPDFQWVPSDVALFTAWHDLVAIPTKSIQHLTVGDQGSPWLQATSNVDGANCDSAGNPMFYFELILPQAPFLPERIVRAFKSLPLYALRTLHYNLSVPLRPTDWAEMLEDAQALVATHINHFALSFIDYLAQSRGAGIVLPELRTLTINTFALRDVAAGFGQHTPLGIRAARGTRLETLYVQGRTEGTDAEAFIGSVENDVGRVVRCGAVTQNQFHVRHD</sequence>
<name>A0A4S4LJN0_9AGAM</name>
<dbReference type="Proteomes" id="UP000310158">
    <property type="component" value="Unassembled WGS sequence"/>
</dbReference>
<reference evidence="1 2" key="1">
    <citation type="submission" date="2019-02" db="EMBL/GenBank/DDBJ databases">
        <title>Genome sequencing of the rare red list fungi Bondarzewia mesenterica.</title>
        <authorList>
            <person name="Buettner E."/>
            <person name="Kellner H."/>
        </authorList>
    </citation>
    <scope>NUCLEOTIDE SEQUENCE [LARGE SCALE GENOMIC DNA]</scope>
    <source>
        <strain evidence="1 2">DSM 108281</strain>
    </source>
</reference>
<evidence type="ECO:0000313" key="1">
    <source>
        <dbReference type="EMBL" id="THH12274.1"/>
    </source>
</evidence>
<organism evidence="1 2">
    <name type="scientific">Bondarzewia mesenterica</name>
    <dbReference type="NCBI Taxonomy" id="1095465"/>
    <lineage>
        <taxon>Eukaryota</taxon>
        <taxon>Fungi</taxon>
        <taxon>Dikarya</taxon>
        <taxon>Basidiomycota</taxon>
        <taxon>Agaricomycotina</taxon>
        <taxon>Agaricomycetes</taxon>
        <taxon>Russulales</taxon>
        <taxon>Bondarzewiaceae</taxon>
        <taxon>Bondarzewia</taxon>
    </lineage>
</organism>
<accession>A0A4S4LJN0</accession>
<proteinExistence type="predicted"/>